<dbReference type="InterPro" id="IPR011527">
    <property type="entry name" value="ABC1_TM_dom"/>
</dbReference>
<keyword evidence="5 7" id="KW-1133">Transmembrane helix</keyword>
<dbReference type="Gene3D" id="1.20.1560.10">
    <property type="entry name" value="ABC transporter type 1, transmembrane domain"/>
    <property type="match status" value="1"/>
</dbReference>
<dbReference type="SUPFAM" id="SSF90123">
    <property type="entry name" value="ABC transporter transmembrane region"/>
    <property type="match status" value="1"/>
</dbReference>
<feature type="transmembrane region" description="Helical" evidence="7">
    <location>
        <begin position="20"/>
        <end position="39"/>
    </location>
</feature>
<dbReference type="GO" id="GO:0030256">
    <property type="term" value="C:type I protein secretion system complex"/>
    <property type="evidence" value="ECO:0007669"/>
    <property type="project" value="InterPro"/>
</dbReference>
<gene>
    <name evidence="10" type="primary">prsD_2</name>
    <name evidence="10" type="ORF">GALL_442170</name>
</gene>
<dbReference type="GO" id="GO:0030253">
    <property type="term" value="P:protein secretion by the type I secretion system"/>
    <property type="evidence" value="ECO:0007669"/>
    <property type="project" value="InterPro"/>
</dbReference>
<name>A0A1J5PRM5_9ZZZZ</name>
<evidence type="ECO:0000259" key="9">
    <source>
        <dbReference type="PROSITE" id="PS50929"/>
    </source>
</evidence>
<dbReference type="GO" id="GO:0016020">
    <property type="term" value="C:membrane"/>
    <property type="evidence" value="ECO:0007669"/>
    <property type="project" value="UniProtKB-SubCell"/>
</dbReference>
<dbReference type="PANTHER" id="PTHR43394">
    <property type="entry name" value="ATP-DEPENDENT PERMEASE MDL1, MITOCHONDRIAL"/>
    <property type="match status" value="1"/>
</dbReference>
<dbReference type="InterPro" id="IPR003593">
    <property type="entry name" value="AAA+_ATPase"/>
</dbReference>
<evidence type="ECO:0000256" key="3">
    <source>
        <dbReference type="ARBA" id="ARBA00022741"/>
    </source>
</evidence>
<dbReference type="GO" id="GO:0016887">
    <property type="term" value="F:ATP hydrolysis activity"/>
    <property type="evidence" value="ECO:0007669"/>
    <property type="project" value="InterPro"/>
</dbReference>
<evidence type="ECO:0000259" key="8">
    <source>
        <dbReference type="PROSITE" id="PS50893"/>
    </source>
</evidence>
<feature type="domain" description="ABC transmembrane type-1" evidence="9">
    <location>
        <begin position="25"/>
        <end position="302"/>
    </location>
</feature>
<dbReference type="InterPro" id="IPR017871">
    <property type="entry name" value="ABC_transporter-like_CS"/>
</dbReference>
<keyword evidence="2 7" id="KW-0812">Transmembrane</keyword>
<reference evidence="10" key="1">
    <citation type="submission" date="2016-10" db="EMBL/GenBank/DDBJ databases">
        <title>Sequence of Gallionella enrichment culture.</title>
        <authorList>
            <person name="Poehlein A."/>
            <person name="Muehling M."/>
            <person name="Daniel R."/>
        </authorList>
    </citation>
    <scope>NUCLEOTIDE SEQUENCE</scope>
</reference>
<proteinExistence type="predicted"/>
<dbReference type="Gene3D" id="3.40.50.300">
    <property type="entry name" value="P-loop containing nucleotide triphosphate hydrolases"/>
    <property type="match status" value="1"/>
</dbReference>
<evidence type="ECO:0000313" key="10">
    <source>
        <dbReference type="EMBL" id="OIQ74137.1"/>
    </source>
</evidence>
<dbReference type="PROSITE" id="PS50893">
    <property type="entry name" value="ABC_TRANSPORTER_2"/>
    <property type="match status" value="1"/>
</dbReference>
<evidence type="ECO:0000256" key="4">
    <source>
        <dbReference type="ARBA" id="ARBA00022840"/>
    </source>
</evidence>
<dbReference type="GO" id="GO:0005524">
    <property type="term" value="F:ATP binding"/>
    <property type="evidence" value="ECO:0007669"/>
    <property type="project" value="UniProtKB-KW"/>
</dbReference>
<feature type="transmembrane region" description="Helical" evidence="7">
    <location>
        <begin position="257"/>
        <end position="283"/>
    </location>
</feature>
<evidence type="ECO:0000256" key="7">
    <source>
        <dbReference type="SAM" id="Phobius"/>
    </source>
</evidence>
<feature type="domain" description="ABC transporter" evidence="8">
    <location>
        <begin position="333"/>
        <end position="569"/>
    </location>
</feature>
<feature type="transmembrane region" description="Helical" evidence="7">
    <location>
        <begin position="59"/>
        <end position="77"/>
    </location>
</feature>
<evidence type="ECO:0000256" key="5">
    <source>
        <dbReference type="ARBA" id="ARBA00022989"/>
    </source>
</evidence>
<evidence type="ECO:0000256" key="2">
    <source>
        <dbReference type="ARBA" id="ARBA00022692"/>
    </source>
</evidence>
<dbReference type="PROSITE" id="PS00211">
    <property type="entry name" value="ABC_TRANSPORTER_1"/>
    <property type="match status" value="1"/>
</dbReference>
<dbReference type="EMBL" id="MLJW01002611">
    <property type="protein sequence ID" value="OIQ74137.1"/>
    <property type="molecule type" value="Genomic_DNA"/>
</dbReference>
<keyword evidence="6 7" id="KW-0472">Membrane</keyword>
<evidence type="ECO:0000256" key="1">
    <source>
        <dbReference type="ARBA" id="ARBA00004141"/>
    </source>
</evidence>
<comment type="subcellular location">
    <subcellularLocation>
        <location evidence="1">Membrane</location>
        <topology evidence="1">Multi-pass membrane protein</topology>
    </subcellularLocation>
</comment>
<dbReference type="InterPro" id="IPR036640">
    <property type="entry name" value="ABC1_TM_sf"/>
</dbReference>
<dbReference type="InterPro" id="IPR027417">
    <property type="entry name" value="P-loop_NTPase"/>
</dbReference>
<dbReference type="InterPro" id="IPR010128">
    <property type="entry name" value="ATPase_T1SS_PrtD-like"/>
</dbReference>
<dbReference type="GO" id="GO:0015421">
    <property type="term" value="F:ABC-type oligopeptide transporter activity"/>
    <property type="evidence" value="ECO:0007669"/>
    <property type="project" value="TreeGrafter"/>
</dbReference>
<accession>A0A1J5PRM5</accession>
<evidence type="ECO:0000256" key="6">
    <source>
        <dbReference type="ARBA" id="ARBA00023136"/>
    </source>
</evidence>
<dbReference type="NCBIfam" id="TIGR01842">
    <property type="entry name" value="type_I_sec_PrtD"/>
    <property type="match status" value="1"/>
</dbReference>
<keyword evidence="4 10" id="KW-0067">ATP-binding</keyword>
<sequence length="577" mass="61823">MQHISAPGRTELWAAATESWALIPAVIAFSVVVNVLMLSGPLYMLQVYDRVIPSGSEPTLVALTGLLAFFVLIMGLLDHARSRVMSRLAARFQDRMDRRVFAATMQRLIDQPGDPIARAAQRDLEAVQHMLASPVLLAVFDIPWTPVFVAAIFVFHPYLGLLAVAGGGLLIAITLLNKIATRAPITRTAYAAFNAEHIAEQLKGVAELVQSLGMRQSGFDRWQIARIEALTNSLQAGDRGGAFATLSKTLRLFLQSAMLGMGALLVLRGMMSAGAMIAGSVLLSRALAQIETAISQWTVVQRGQLGWSRLQELLDAAPPAQSHLAMPRPRAILEVQHVTVIPPGEHQAALRMLSFRLEPGTAPGVIGSSASGKSTRARTMTGIWRPAGGKVRLDGAALDSYDPDILASYIGYLPQRVSLFDGTIAENIARFSESPDSAAVVAAAQAAGAHEMILELPDAYNTRISAGGGRLSGGQIQRIGLARAMYGDPLILILDEPNSNLDNEGSQALNTAIRRMKAAGKTVLVMAHRPAAIQECNQLLLLAGGARRAFSTRDTVLREIVRNHTDILRSANQGGVA</sequence>
<dbReference type="AlphaFoldDB" id="A0A1J5PRM5"/>
<dbReference type="Pfam" id="PF00664">
    <property type="entry name" value="ABC_membrane"/>
    <property type="match status" value="1"/>
</dbReference>
<protein>
    <submittedName>
        <fullName evidence="10">Type I secretion system ATP-binding protein PrsD</fullName>
    </submittedName>
</protein>
<dbReference type="InterPro" id="IPR003439">
    <property type="entry name" value="ABC_transporter-like_ATP-bd"/>
</dbReference>
<dbReference type="PROSITE" id="PS50929">
    <property type="entry name" value="ABC_TM1F"/>
    <property type="match status" value="1"/>
</dbReference>
<dbReference type="PANTHER" id="PTHR43394:SF1">
    <property type="entry name" value="ATP-BINDING CASSETTE SUB-FAMILY B MEMBER 10, MITOCHONDRIAL"/>
    <property type="match status" value="1"/>
</dbReference>
<dbReference type="Pfam" id="PF00005">
    <property type="entry name" value="ABC_tran"/>
    <property type="match status" value="1"/>
</dbReference>
<dbReference type="InterPro" id="IPR039421">
    <property type="entry name" value="Type_1_exporter"/>
</dbReference>
<dbReference type="SUPFAM" id="SSF52540">
    <property type="entry name" value="P-loop containing nucleoside triphosphate hydrolases"/>
    <property type="match status" value="1"/>
</dbReference>
<organism evidence="10">
    <name type="scientific">mine drainage metagenome</name>
    <dbReference type="NCBI Taxonomy" id="410659"/>
    <lineage>
        <taxon>unclassified sequences</taxon>
        <taxon>metagenomes</taxon>
        <taxon>ecological metagenomes</taxon>
    </lineage>
</organism>
<comment type="caution">
    <text evidence="10">The sequence shown here is derived from an EMBL/GenBank/DDBJ whole genome shotgun (WGS) entry which is preliminary data.</text>
</comment>
<keyword evidence="3" id="KW-0547">Nucleotide-binding</keyword>
<dbReference type="SMART" id="SM00382">
    <property type="entry name" value="AAA"/>
    <property type="match status" value="1"/>
</dbReference>
<feature type="transmembrane region" description="Helical" evidence="7">
    <location>
        <begin position="131"/>
        <end position="152"/>
    </location>
</feature>
<feature type="transmembrane region" description="Helical" evidence="7">
    <location>
        <begin position="158"/>
        <end position="177"/>
    </location>
</feature>